<accession>W4LHG9</accession>
<dbReference type="Proteomes" id="UP000019140">
    <property type="component" value="Unassembled WGS sequence"/>
</dbReference>
<keyword evidence="6" id="KW-1185">Reference proteome</keyword>
<dbReference type="CDD" id="cd02440">
    <property type="entry name" value="AdoMet_MTases"/>
    <property type="match status" value="1"/>
</dbReference>
<evidence type="ECO:0000313" key="6">
    <source>
        <dbReference type="Proteomes" id="UP000019140"/>
    </source>
</evidence>
<dbReference type="PANTHER" id="PTHR43464">
    <property type="entry name" value="METHYLTRANSFERASE"/>
    <property type="match status" value="1"/>
</dbReference>
<keyword evidence="1" id="KW-0489">Methyltransferase</keyword>
<dbReference type="InterPro" id="IPR029063">
    <property type="entry name" value="SAM-dependent_MTases_sf"/>
</dbReference>
<evidence type="ECO:0000256" key="2">
    <source>
        <dbReference type="ARBA" id="ARBA00022679"/>
    </source>
</evidence>
<dbReference type="InterPro" id="IPR041698">
    <property type="entry name" value="Methyltransf_25"/>
</dbReference>
<evidence type="ECO:0000313" key="5">
    <source>
        <dbReference type="EMBL" id="ETW97170.1"/>
    </source>
</evidence>
<comment type="caution">
    <text evidence="5">The sequence shown here is derived from an EMBL/GenBank/DDBJ whole genome shotgun (WGS) entry which is preliminary data.</text>
</comment>
<name>W4LHG9_9BACT</name>
<sequence length="269" mass="29633">MWRALSDMIHRQEETLQDVARDLETRPPLGSLHLDPDFEIPAYLQQTAFHGQPGGYVLTRHPDDLYAGLMQEAGGTLYTRGAGTGVKDSKVQAVVRFIRDRFPGFAPVRILDMGCGYGAQTCGYALAFAPAETHGADVGGAVLRFGHLRAESLSIALHLHQMDAAATSFPDGYFDLIVSNIVLHEVPAAHLQALMHECCRLLAPGGLVLHQDMPVQRPGVSAVRHFLSMWQRDHNDEPHWDSIAPSVFRICSALPDLLPAAFLKTTWHK</sequence>
<dbReference type="SUPFAM" id="SSF53335">
    <property type="entry name" value="S-adenosyl-L-methionine-dependent methyltransferases"/>
    <property type="match status" value="1"/>
</dbReference>
<proteinExistence type="predicted"/>
<organism evidence="5 6">
    <name type="scientific">Candidatus Entotheonella gemina</name>
    <dbReference type="NCBI Taxonomy" id="1429439"/>
    <lineage>
        <taxon>Bacteria</taxon>
        <taxon>Pseudomonadati</taxon>
        <taxon>Nitrospinota/Tectimicrobiota group</taxon>
        <taxon>Candidatus Tectimicrobiota</taxon>
        <taxon>Candidatus Entotheonellia</taxon>
        <taxon>Candidatus Entotheonellales</taxon>
        <taxon>Candidatus Entotheonellaceae</taxon>
        <taxon>Candidatus Entotheonella</taxon>
    </lineage>
</organism>
<dbReference type="Pfam" id="PF13649">
    <property type="entry name" value="Methyltransf_25"/>
    <property type="match status" value="1"/>
</dbReference>
<gene>
    <name evidence="5" type="ORF">ETSY2_45100</name>
</gene>
<keyword evidence="3" id="KW-0949">S-adenosyl-L-methionine</keyword>
<feature type="domain" description="Methyltransferase" evidence="4">
    <location>
        <begin position="110"/>
        <end position="206"/>
    </location>
</feature>
<reference evidence="5 6" key="1">
    <citation type="journal article" date="2014" name="Nature">
        <title>An environmental bacterial taxon with a large and distinct metabolic repertoire.</title>
        <authorList>
            <person name="Wilson M.C."/>
            <person name="Mori T."/>
            <person name="Ruckert C."/>
            <person name="Uria A.R."/>
            <person name="Helf M.J."/>
            <person name="Takada K."/>
            <person name="Gernert C."/>
            <person name="Steffens U.A."/>
            <person name="Heycke N."/>
            <person name="Schmitt S."/>
            <person name="Rinke C."/>
            <person name="Helfrich E.J."/>
            <person name="Brachmann A.O."/>
            <person name="Gurgui C."/>
            <person name="Wakimoto T."/>
            <person name="Kracht M."/>
            <person name="Crusemann M."/>
            <person name="Hentschel U."/>
            <person name="Abe I."/>
            <person name="Matsunaga S."/>
            <person name="Kalinowski J."/>
            <person name="Takeyama H."/>
            <person name="Piel J."/>
        </authorList>
    </citation>
    <scope>NUCLEOTIDE SEQUENCE [LARGE SCALE GENOMIC DNA]</scope>
    <source>
        <strain evidence="6">TSY2</strain>
    </source>
</reference>
<protein>
    <recommendedName>
        <fullName evidence="4">Methyltransferase domain-containing protein</fullName>
    </recommendedName>
</protein>
<evidence type="ECO:0000259" key="4">
    <source>
        <dbReference type="Pfam" id="PF13649"/>
    </source>
</evidence>
<dbReference type="GO" id="GO:0008168">
    <property type="term" value="F:methyltransferase activity"/>
    <property type="evidence" value="ECO:0007669"/>
    <property type="project" value="UniProtKB-KW"/>
</dbReference>
<dbReference type="AlphaFoldDB" id="W4LHG9"/>
<dbReference type="EMBL" id="AZHX01002092">
    <property type="protein sequence ID" value="ETW97170.1"/>
    <property type="molecule type" value="Genomic_DNA"/>
</dbReference>
<dbReference type="HOGENOM" id="CLU_060508_0_0_7"/>
<dbReference type="GO" id="GO:0032259">
    <property type="term" value="P:methylation"/>
    <property type="evidence" value="ECO:0007669"/>
    <property type="project" value="UniProtKB-KW"/>
</dbReference>
<dbReference type="Gene3D" id="3.40.50.150">
    <property type="entry name" value="Vaccinia Virus protein VP39"/>
    <property type="match status" value="1"/>
</dbReference>
<evidence type="ECO:0000256" key="1">
    <source>
        <dbReference type="ARBA" id="ARBA00022603"/>
    </source>
</evidence>
<keyword evidence="2" id="KW-0808">Transferase</keyword>
<evidence type="ECO:0000256" key="3">
    <source>
        <dbReference type="ARBA" id="ARBA00022691"/>
    </source>
</evidence>
<dbReference type="PANTHER" id="PTHR43464:SF19">
    <property type="entry name" value="UBIQUINONE BIOSYNTHESIS O-METHYLTRANSFERASE, MITOCHONDRIAL"/>
    <property type="match status" value="1"/>
</dbReference>